<evidence type="ECO:0000313" key="4">
    <source>
        <dbReference type="EMBL" id="AHY47876.1"/>
    </source>
</evidence>
<feature type="domain" description="VTT" evidence="3">
    <location>
        <begin position="38"/>
        <end position="155"/>
    </location>
</feature>
<dbReference type="EMBL" id="CP007514">
    <property type="protein sequence ID" value="AHY47876.1"/>
    <property type="molecule type" value="Genomic_DNA"/>
</dbReference>
<comment type="similarity">
    <text evidence="1">Belongs to the DedA family.</text>
</comment>
<dbReference type="GO" id="GO:0005886">
    <property type="term" value="C:plasma membrane"/>
    <property type="evidence" value="ECO:0007669"/>
    <property type="project" value="TreeGrafter"/>
</dbReference>
<keyword evidence="2" id="KW-0812">Transmembrane</keyword>
<dbReference type="Pfam" id="PF09335">
    <property type="entry name" value="VTT_dom"/>
    <property type="match status" value="1"/>
</dbReference>
<keyword evidence="2" id="KW-0472">Membrane</keyword>
<proteinExistence type="inferred from homology"/>
<dbReference type="KEGG" id="rrd:RradSPS_2593"/>
<feature type="transmembrane region" description="Helical" evidence="2">
    <location>
        <begin position="56"/>
        <end position="76"/>
    </location>
</feature>
<dbReference type="Proteomes" id="UP000025229">
    <property type="component" value="Chromosome"/>
</dbReference>
<dbReference type="InterPro" id="IPR032816">
    <property type="entry name" value="VTT_dom"/>
</dbReference>
<dbReference type="AlphaFoldDB" id="A0A023X6M5"/>
<dbReference type="HOGENOM" id="CLU_098634_1_0_11"/>
<evidence type="ECO:0000256" key="2">
    <source>
        <dbReference type="SAM" id="Phobius"/>
    </source>
</evidence>
<dbReference type="InterPro" id="IPR051311">
    <property type="entry name" value="DedA_domain"/>
</dbReference>
<keyword evidence="5" id="KW-1185">Reference proteome</keyword>
<evidence type="ECO:0000313" key="5">
    <source>
        <dbReference type="Proteomes" id="UP000025229"/>
    </source>
</evidence>
<evidence type="ECO:0000259" key="3">
    <source>
        <dbReference type="Pfam" id="PF09335"/>
    </source>
</evidence>
<evidence type="ECO:0000256" key="1">
    <source>
        <dbReference type="ARBA" id="ARBA00010792"/>
    </source>
</evidence>
<dbReference type="eggNOG" id="COG1238">
    <property type="taxonomic scope" value="Bacteria"/>
</dbReference>
<dbReference type="RefSeq" id="WP_198024500.1">
    <property type="nucleotide sequence ID" value="NZ_CP007514.1"/>
</dbReference>
<dbReference type="PANTHER" id="PTHR42709">
    <property type="entry name" value="ALKALINE PHOSPHATASE LIKE PROTEIN"/>
    <property type="match status" value="1"/>
</dbReference>
<reference evidence="4 5" key="1">
    <citation type="submission" date="2014-03" db="EMBL/GenBank/DDBJ databases">
        <title>Complete genome sequence of the Radio-Resistant Rubrobacter radiotolerans RSPS-4.</title>
        <authorList>
            <person name="Egas C.C."/>
            <person name="Barroso C.C."/>
            <person name="Froufe H.J.C."/>
            <person name="Pacheco J.J."/>
            <person name="Albuquerque L.L."/>
            <person name="da Costa M.M.S."/>
        </authorList>
    </citation>
    <scope>NUCLEOTIDE SEQUENCE [LARGE SCALE GENOMIC DNA]</scope>
    <source>
        <strain evidence="4 5">RSPS-4</strain>
    </source>
</reference>
<name>A0A023X6M5_RUBRA</name>
<organism evidence="4 5">
    <name type="scientific">Rubrobacter radiotolerans</name>
    <name type="common">Arthrobacter radiotolerans</name>
    <dbReference type="NCBI Taxonomy" id="42256"/>
    <lineage>
        <taxon>Bacteria</taxon>
        <taxon>Bacillati</taxon>
        <taxon>Actinomycetota</taxon>
        <taxon>Rubrobacteria</taxon>
        <taxon>Rubrobacterales</taxon>
        <taxon>Rubrobacteraceae</taxon>
        <taxon>Rubrobacter</taxon>
    </lineage>
</organism>
<sequence>MELVHSAIEWMLTWAASPYAVLALFIFSFWESSFFPLPPDPLLIAMAVANPAMAPYYALVCTVASVGGAALGYFIGKKGGRPLVYKIFKAKRVEPVEGLYRRYDAWAVGAAAFTPIPYKVFTITAGIAKINFWRFILFSFLGRGARFFLVGMAVYFFGPSIQLAIDEYFELFTLGFLFLLILGFVAAKFVGDYLTRRESGRDTISG</sequence>
<protein>
    <submittedName>
        <fullName evidence="4">Putative membrane protein</fullName>
    </submittedName>
</protein>
<feature type="transmembrane region" description="Helical" evidence="2">
    <location>
        <begin position="12"/>
        <end position="30"/>
    </location>
</feature>
<dbReference type="PANTHER" id="PTHR42709:SF11">
    <property type="entry name" value="DEDA FAMILY PROTEIN"/>
    <property type="match status" value="1"/>
</dbReference>
<gene>
    <name evidence="4" type="ORF">RradSPS_2593</name>
</gene>
<keyword evidence="2" id="KW-1133">Transmembrane helix</keyword>
<accession>A0A023X6M5</accession>
<feature type="transmembrane region" description="Helical" evidence="2">
    <location>
        <begin position="171"/>
        <end position="191"/>
    </location>
</feature>